<dbReference type="Gene3D" id="3.30.300.90">
    <property type="entry name" value="BolA-like"/>
    <property type="match status" value="1"/>
</dbReference>
<sequence length="103" mass="11777">MQVETRIKEKLQHTFNPRFLFVENESHKHNVPENSETHFKVTLVTEGFEGKRLLQRHRAINTALAEELAGPVHALALHTYTPTEWEDKNHQAPNSPNCLGGGR</sequence>
<comment type="similarity">
    <text evidence="1 2">Belongs to the BolA/IbaG family.</text>
</comment>
<dbReference type="PANTHER" id="PTHR46229:SF2">
    <property type="entry name" value="BOLA-LIKE PROTEIN 1"/>
    <property type="match status" value="1"/>
</dbReference>
<feature type="region of interest" description="Disordered" evidence="3">
    <location>
        <begin position="82"/>
        <end position="103"/>
    </location>
</feature>
<dbReference type="InterPro" id="IPR050961">
    <property type="entry name" value="BolA/IbaG_stress_morph_reg"/>
</dbReference>
<evidence type="ECO:0000313" key="4">
    <source>
        <dbReference type="EMBL" id="MFC3121202.1"/>
    </source>
</evidence>
<dbReference type="InterPro" id="IPR002634">
    <property type="entry name" value="BolA"/>
</dbReference>
<dbReference type="Pfam" id="PF01722">
    <property type="entry name" value="BolA"/>
    <property type="match status" value="1"/>
</dbReference>
<evidence type="ECO:0000256" key="2">
    <source>
        <dbReference type="RuleBase" id="RU003860"/>
    </source>
</evidence>
<keyword evidence="5" id="KW-1185">Reference proteome</keyword>
<dbReference type="PIRSF" id="PIRSF003113">
    <property type="entry name" value="BolA"/>
    <property type="match status" value="1"/>
</dbReference>
<dbReference type="Proteomes" id="UP001595478">
    <property type="component" value="Unassembled WGS sequence"/>
</dbReference>
<dbReference type="PANTHER" id="PTHR46229">
    <property type="entry name" value="BOLA TRANSCRIPTION REGULATOR"/>
    <property type="match status" value="1"/>
</dbReference>
<name>A0ABV7FLJ6_9ALTE</name>
<evidence type="ECO:0000256" key="1">
    <source>
        <dbReference type="ARBA" id="ARBA00005578"/>
    </source>
</evidence>
<organism evidence="4 5">
    <name type="scientific">Agaribacter flavus</name>
    <dbReference type="NCBI Taxonomy" id="1902781"/>
    <lineage>
        <taxon>Bacteria</taxon>
        <taxon>Pseudomonadati</taxon>
        <taxon>Pseudomonadota</taxon>
        <taxon>Gammaproteobacteria</taxon>
        <taxon>Alteromonadales</taxon>
        <taxon>Alteromonadaceae</taxon>
        <taxon>Agaribacter</taxon>
    </lineage>
</organism>
<proteinExistence type="inferred from homology"/>
<dbReference type="InterPro" id="IPR036065">
    <property type="entry name" value="BolA-like_sf"/>
</dbReference>
<gene>
    <name evidence="4" type="ORF">ACFOHL_06185</name>
</gene>
<comment type="caution">
    <text evidence="4">The sequence shown here is derived from an EMBL/GenBank/DDBJ whole genome shotgun (WGS) entry which is preliminary data.</text>
</comment>
<reference evidence="5" key="1">
    <citation type="journal article" date="2019" name="Int. J. Syst. Evol. Microbiol.">
        <title>The Global Catalogue of Microorganisms (GCM) 10K type strain sequencing project: providing services to taxonomists for standard genome sequencing and annotation.</title>
        <authorList>
            <consortium name="The Broad Institute Genomics Platform"/>
            <consortium name="The Broad Institute Genome Sequencing Center for Infectious Disease"/>
            <person name="Wu L."/>
            <person name="Ma J."/>
        </authorList>
    </citation>
    <scope>NUCLEOTIDE SEQUENCE [LARGE SCALE GENOMIC DNA]</scope>
    <source>
        <strain evidence="5">KCTC 52473</strain>
    </source>
</reference>
<protein>
    <submittedName>
        <fullName evidence="4">BolA family protein</fullName>
    </submittedName>
</protein>
<evidence type="ECO:0000313" key="5">
    <source>
        <dbReference type="Proteomes" id="UP001595478"/>
    </source>
</evidence>
<accession>A0ABV7FLJ6</accession>
<dbReference type="SUPFAM" id="SSF82657">
    <property type="entry name" value="BolA-like"/>
    <property type="match status" value="1"/>
</dbReference>
<dbReference type="RefSeq" id="WP_376919338.1">
    <property type="nucleotide sequence ID" value="NZ_JBHRSW010000007.1"/>
</dbReference>
<evidence type="ECO:0000256" key="3">
    <source>
        <dbReference type="SAM" id="MobiDB-lite"/>
    </source>
</evidence>
<dbReference type="EMBL" id="JBHRSW010000007">
    <property type="protein sequence ID" value="MFC3121202.1"/>
    <property type="molecule type" value="Genomic_DNA"/>
</dbReference>